<evidence type="ECO:0000313" key="2">
    <source>
        <dbReference type="Proteomes" id="UP000276133"/>
    </source>
</evidence>
<comment type="caution">
    <text evidence="1">The sequence shown here is derived from an EMBL/GenBank/DDBJ whole genome shotgun (WGS) entry which is preliminary data.</text>
</comment>
<accession>A0A3M7RFD8</accession>
<reference evidence="1 2" key="1">
    <citation type="journal article" date="2018" name="Sci. Rep.">
        <title>Genomic signatures of local adaptation to the degree of environmental predictability in rotifers.</title>
        <authorList>
            <person name="Franch-Gras L."/>
            <person name="Hahn C."/>
            <person name="Garcia-Roger E.M."/>
            <person name="Carmona M.J."/>
            <person name="Serra M."/>
            <person name="Gomez A."/>
        </authorList>
    </citation>
    <scope>NUCLEOTIDE SEQUENCE [LARGE SCALE GENOMIC DNA]</scope>
    <source>
        <strain evidence="1">HYR1</strain>
    </source>
</reference>
<keyword evidence="2" id="KW-1185">Reference proteome</keyword>
<gene>
    <name evidence="1" type="ORF">BpHYR1_014927</name>
</gene>
<protein>
    <submittedName>
        <fullName evidence="1">Uncharacterized protein</fullName>
    </submittedName>
</protein>
<organism evidence="1 2">
    <name type="scientific">Brachionus plicatilis</name>
    <name type="common">Marine rotifer</name>
    <name type="synonym">Brachionus muelleri</name>
    <dbReference type="NCBI Taxonomy" id="10195"/>
    <lineage>
        <taxon>Eukaryota</taxon>
        <taxon>Metazoa</taxon>
        <taxon>Spiralia</taxon>
        <taxon>Gnathifera</taxon>
        <taxon>Rotifera</taxon>
        <taxon>Eurotatoria</taxon>
        <taxon>Monogononta</taxon>
        <taxon>Pseudotrocha</taxon>
        <taxon>Ploima</taxon>
        <taxon>Brachionidae</taxon>
        <taxon>Brachionus</taxon>
    </lineage>
</organism>
<dbReference type="EMBL" id="REGN01003523">
    <property type="protein sequence ID" value="RNA22159.1"/>
    <property type="molecule type" value="Genomic_DNA"/>
</dbReference>
<evidence type="ECO:0000313" key="1">
    <source>
        <dbReference type="EMBL" id="RNA22159.1"/>
    </source>
</evidence>
<sequence length="68" mass="7688">MILSDYEDASESYKFSVTAISSDSRKRKRYTLDFKQEVLDFCLNKIIKVKPVGKRPDPHGDAHGAGQV</sequence>
<dbReference type="Proteomes" id="UP000276133">
    <property type="component" value="Unassembled WGS sequence"/>
</dbReference>
<dbReference type="AlphaFoldDB" id="A0A3M7RFD8"/>
<name>A0A3M7RFD8_BRAPC</name>
<proteinExistence type="predicted"/>